<reference evidence="4" key="1">
    <citation type="submission" date="2023-06" db="EMBL/GenBank/DDBJ databases">
        <authorList>
            <person name="Noh H."/>
        </authorList>
    </citation>
    <scope>NUCLEOTIDE SEQUENCE</scope>
    <source>
        <strain evidence="4">DUCC20226</strain>
    </source>
</reference>
<dbReference type="InterPro" id="IPR056884">
    <property type="entry name" value="NPHP3-like_N"/>
</dbReference>
<proteinExistence type="predicted"/>
<dbReference type="PANTHER" id="PTHR10039">
    <property type="entry name" value="AMELOGENIN"/>
    <property type="match status" value="1"/>
</dbReference>
<sequence length="1076" mass="122964">MDPVTAFGLAAGILQFVQFSSDIFKTAYGSYRLLQQDGADAICERLKELSNELEDSLQFAAEPQGYSGHPLPFSCKAESKEEILLRNLAKRCHQDCEILITRLGVLRSRSGPRQFWASFKDALSGSLSSGKDSLHQIQDRIKQHESTLTVHMCAVMVKSGKQLQDQIDSLMLTNEASASSFDRQLRSIDSNVTKTLEMVQHLTECREECTDADLGIDKLAARLKALSLDTIHVKNARKTKYILDSLDYPQRSARHEAIPEAHAQTFGWALSRPAMGTLESGEAQSTDDMEPNERKLLHWLEFGTGIFWVSGKPGSGKSTFMKYVADHHATAQALKIWAATSSQSVIVMSHYFWSPGSPMQKSQHGLWRSSLHGLLRQAKDLMPEVCEELWDKLDDVHERGHDWNLNQLRKSLECFAKLSQTEHRFCIFIDGLDEFDGDHLDMVQTLLRLSDSFHLKLCIASRPWNVFETGFGQSEQCKIYMQDLNNQDILKFTRSRLQGQLWNRWAHSVTTEERETLVTSVTDRAEGVFLWVFLVTRYLREGLDNGDTFSNLQAMLMTFPPELEPFFKQILDSIAPVYHSEMAEFLRLSIISGEPLNFMVLHFHDMEHDQIDFVARQAVTLLSADDAARLRRRMVMRLNGLCKGLLEIDKWDEVQFIHRTVRDWLKSGPMKTYLKCKIRAHWNGTISLLKGLLGWYKCPMYLNESSLPLSSALRYGDLICKYNDENGNTTINRILDEFLSVTARLFSLGFDLADELDDELCTSEHSAYMVASQLLSLKAGLWDYLSQKLDEAPTFFDGLARQRFYMDLDQRTWSDRQENVRSKVATSFLASYLREDSIDLTTDPEQSALALMSEPRQEITQTISDLLEMGAEPTLSQNLIGLRSRILLEYLVEYFLMDDDDVDLSKWKDYFITKLRLEPLILKGYNMINTPWEILCAEVSQLRDRSKEANLAPAVEFLRCVIFDLSRATSSQTQDSDDSYGWRWAELKTAIEQGFSDRMNCEGEYLIQQMVLHRLVSVKNANVQDLQNFESLNGELGPMQKESVRGSQKRAITDGQATHTPRKRARAFSFSHILCP</sequence>
<evidence type="ECO:0000313" key="5">
    <source>
        <dbReference type="Proteomes" id="UP001265746"/>
    </source>
</evidence>
<dbReference type="Pfam" id="PF24883">
    <property type="entry name" value="NPHP3_N"/>
    <property type="match status" value="1"/>
</dbReference>
<dbReference type="Proteomes" id="UP001265746">
    <property type="component" value="Unassembled WGS sequence"/>
</dbReference>
<evidence type="ECO:0000259" key="3">
    <source>
        <dbReference type="Pfam" id="PF25053"/>
    </source>
</evidence>
<dbReference type="Gene3D" id="3.40.50.300">
    <property type="entry name" value="P-loop containing nucleotide triphosphate hydrolases"/>
    <property type="match status" value="1"/>
</dbReference>
<comment type="caution">
    <text evidence="4">The sequence shown here is derived from an EMBL/GenBank/DDBJ whole genome shotgun (WGS) entry which is preliminary data.</text>
</comment>
<keyword evidence="1" id="KW-0677">Repeat</keyword>
<dbReference type="InterPro" id="IPR027417">
    <property type="entry name" value="P-loop_NTPase"/>
</dbReference>
<feature type="domain" description="DUF7791" evidence="3">
    <location>
        <begin position="573"/>
        <end position="690"/>
    </location>
</feature>
<feature type="domain" description="Nephrocystin 3-like N-terminal" evidence="2">
    <location>
        <begin position="295"/>
        <end position="462"/>
    </location>
</feature>
<protein>
    <recommendedName>
        <fullName evidence="6">NACHT domain-containing protein</fullName>
    </recommendedName>
</protein>
<dbReference type="SUPFAM" id="SSF52540">
    <property type="entry name" value="P-loop containing nucleoside triphosphate hydrolases"/>
    <property type="match status" value="1"/>
</dbReference>
<evidence type="ECO:0000256" key="1">
    <source>
        <dbReference type="ARBA" id="ARBA00022737"/>
    </source>
</evidence>
<evidence type="ECO:0008006" key="6">
    <source>
        <dbReference type="Google" id="ProtNLM"/>
    </source>
</evidence>
<dbReference type="InterPro" id="IPR056693">
    <property type="entry name" value="DUF7791"/>
</dbReference>
<dbReference type="AlphaFoldDB" id="A0AAD9SPR8"/>
<name>A0AAD9SPR8_PHOAM</name>
<keyword evidence="5" id="KW-1185">Reference proteome</keyword>
<accession>A0AAD9SPR8</accession>
<dbReference type="Pfam" id="PF25053">
    <property type="entry name" value="DUF7791"/>
    <property type="match status" value="1"/>
</dbReference>
<evidence type="ECO:0000313" key="4">
    <source>
        <dbReference type="EMBL" id="KAK2613402.1"/>
    </source>
</evidence>
<dbReference type="EMBL" id="JAUJFL010000001">
    <property type="protein sequence ID" value="KAK2613402.1"/>
    <property type="molecule type" value="Genomic_DNA"/>
</dbReference>
<evidence type="ECO:0000259" key="2">
    <source>
        <dbReference type="Pfam" id="PF24883"/>
    </source>
</evidence>
<gene>
    <name evidence="4" type="ORF">N8I77_000320</name>
</gene>
<dbReference type="PANTHER" id="PTHR10039:SF5">
    <property type="entry name" value="NACHT DOMAIN-CONTAINING PROTEIN"/>
    <property type="match status" value="1"/>
</dbReference>
<organism evidence="4 5">
    <name type="scientific">Phomopsis amygdali</name>
    <name type="common">Fusicoccum amygdali</name>
    <dbReference type="NCBI Taxonomy" id="1214568"/>
    <lineage>
        <taxon>Eukaryota</taxon>
        <taxon>Fungi</taxon>
        <taxon>Dikarya</taxon>
        <taxon>Ascomycota</taxon>
        <taxon>Pezizomycotina</taxon>
        <taxon>Sordariomycetes</taxon>
        <taxon>Sordariomycetidae</taxon>
        <taxon>Diaporthales</taxon>
        <taxon>Diaporthaceae</taxon>
        <taxon>Diaporthe</taxon>
    </lineage>
</organism>